<dbReference type="InterPro" id="IPR006516">
    <property type="entry name" value="G2P"/>
</dbReference>
<gene>
    <name evidence="3" type="ORF">SAMN05660691_02442</name>
</gene>
<dbReference type="RefSeq" id="WP_092793664.1">
    <property type="nucleotide sequence ID" value="NZ_FNXF01000009.1"/>
</dbReference>
<dbReference type="AlphaFoldDB" id="A0A1H6MF55"/>
<evidence type="ECO:0000313" key="4">
    <source>
        <dbReference type="Proteomes" id="UP000199371"/>
    </source>
</evidence>
<dbReference type="Proteomes" id="UP000199371">
    <property type="component" value="Unassembled WGS sequence"/>
</dbReference>
<organism evidence="3 4">
    <name type="scientific">Rheinheimera pacifica</name>
    <dbReference type="NCBI Taxonomy" id="173990"/>
    <lineage>
        <taxon>Bacteria</taxon>
        <taxon>Pseudomonadati</taxon>
        <taxon>Pseudomonadota</taxon>
        <taxon>Gammaproteobacteria</taxon>
        <taxon>Chromatiales</taxon>
        <taxon>Chromatiaceae</taxon>
        <taxon>Rheinheimera</taxon>
    </lineage>
</organism>
<reference evidence="4" key="1">
    <citation type="submission" date="2016-10" db="EMBL/GenBank/DDBJ databases">
        <authorList>
            <person name="Varghese N."/>
            <person name="Submissions S."/>
        </authorList>
    </citation>
    <scope>NUCLEOTIDE SEQUENCE [LARGE SCALE GENOMIC DNA]</scope>
    <source>
        <strain evidence="4">DSM 17616</strain>
    </source>
</reference>
<accession>A0A1H6MF55</accession>
<proteinExistence type="predicted"/>
<dbReference type="NCBIfam" id="TIGR01629">
    <property type="entry name" value="rep_II_X"/>
    <property type="match status" value="1"/>
</dbReference>
<dbReference type="InterPro" id="IPR022686">
    <property type="entry name" value="G2P_N"/>
</dbReference>
<evidence type="ECO:0000259" key="1">
    <source>
        <dbReference type="Pfam" id="PF05144"/>
    </source>
</evidence>
<feature type="domain" description="Replication-associated protein G2P C-terminal" evidence="2">
    <location>
        <begin position="310"/>
        <end position="400"/>
    </location>
</feature>
<dbReference type="OrthoDB" id="8479364at2"/>
<dbReference type="STRING" id="173990.SAMN05660691_02442"/>
<feature type="domain" description="Replication-associated protein G2P N-terminal" evidence="1">
    <location>
        <begin position="1"/>
        <end position="255"/>
    </location>
</feature>
<dbReference type="Pfam" id="PF05155">
    <property type="entry name" value="G2P_X_C"/>
    <property type="match status" value="1"/>
</dbReference>
<keyword evidence="4" id="KW-1185">Reference proteome</keyword>
<dbReference type="Pfam" id="PF05144">
    <property type="entry name" value="Phage_CRI"/>
    <property type="match status" value="1"/>
</dbReference>
<dbReference type="GO" id="GO:0006260">
    <property type="term" value="P:DNA replication"/>
    <property type="evidence" value="ECO:0007669"/>
    <property type="project" value="InterPro"/>
</dbReference>
<dbReference type="EMBL" id="FNXF01000009">
    <property type="protein sequence ID" value="SEH96473.1"/>
    <property type="molecule type" value="Genomic_DNA"/>
</dbReference>
<evidence type="ECO:0000313" key="3">
    <source>
        <dbReference type="EMBL" id="SEH96473.1"/>
    </source>
</evidence>
<protein>
    <submittedName>
        <fullName evidence="3">Phage/plasmid replication protein, gene II/X family</fullName>
    </submittedName>
</protein>
<name>A0A1H6MF55_9GAMM</name>
<sequence length="416" mass="47556">MLDMAGISIPFLSEHVAETDHGGLLRNIEFLCAELGMTLEGEVFWENGQRNVQRLRHKFESLPSSFASLAYKVTDGTDFKRWPYVRISGCPAKLLQGHNVYGSDNADLCIMSLVEAFTLAFPELSTSLDWFHATIDFIDVTYSAQVENEVVAQQVIDTLRHLNYGQTRLSADHKKFKTTIYWNKGSEHKELKAYLKLPELDNQIKQLTRKWVNEKHDHLKYQIEQITKPHIREAATGAVRFEARLKSRWLTANGIPCTLAYFTNPENQPDFPALWAKAFNDIFRTFAGATMNAHDNTEVLNQLRAIHFRMTPNGNISYAKAETLYDLYTAIMKDGFKKTKDRICERSRATWKRKIDDLQSAGLSLAQLMQFTGENANVIPLIRLINVDFANQLPADFTEPLPLSRQLKQPQLRLAS</sequence>
<evidence type="ECO:0000259" key="2">
    <source>
        <dbReference type="Pfam" id="PF05155"/>
    </source>
</evidence>
<dbReference type="InterPro" id="IPR022688">
    <property type="entry name" value="G2P_C"/>
</dbReference>